<dbReference type="GO" id="GO:0005886">
    <property type="term" value="C:plasma membrane"/>
    <property type="evidence" value="ECO:0007669"/>
    <property type="project" value="UniProtKB-SubCell"/>
</dbReference>
<keyword evidence="5 6" id="KW-0472">Membrane</keyword>
<dbReference type="RefSeq" id="WP_016483981.1">
    <property type="nucleotide sequence ID" value="NC_021487.1"/>
</dbReference>
<comment type="similarity">
    <text evidence="2 6">Belongs to the 4-toluene sulfonate uptake permease (TSUP) (TC 2.A.102) family.</text>
</comment>
<feature type="transmembrane region" description="Helical" evidence="6">
    <location>
        <begin position="41"/>
        <end position="62"/>
    </location>
</feature>
<feature type="transmembrane region" description="Helical" evidence="6">
    <location>
        <begin position="7"/>
        <end position="35"/>
    </location>
</feature>
<feature type="transmembrane region" description="Helical" evidence="6">
    <location>
        <begin position="146"/>
        <end position="172"/>
    </location>
</feature>
<sequence length="261" mass="27355">MDFRYSVVGLVIGFIVGLTGTGAGSITTPVLIFLLGVEPKIAIGTDLAYSTLSRLAGVGVFWRRGRIKWPLVKLLAIGSIPGALVGIWGLWGLHRYGHVSSEALRHFVLHLLGLTLLVSALPIALKAHPRFAQWRLPVALGKRHQAAWIAIPVGFVFGMMVGVTSVGGGALFGPVLLLVFGLEATTTIGTETAHAVLLTGVAALSNVVLKGIDYGLLGSLLLGSIPGELLGSYLCVKTAERPMRLVLAGVLLLSGLKAIMA</sequence>
<dbReference type="Proteomes" id="UP000014227">
    <property type="component" value="Chromosome I"/>
</dbReference>
<name>S0F043_CHTCT</name>
<evidence type="ECO:0000256" key="6">
    <source>
        <dbReference type="RuleBase" id="RU363041"/>
    </source>
</evidence>
<evidence type="ECO:0000256" key="2">
    <source>
        <dbReference type="ARBA" id="ARBA00009142"/>
    </source>
</evidence>
<dbReference type="FunCoup" id="S0F043">
    <property type="interactions" value="22"/>
</dbReference>
<organism evidence="7 8">
    <name type="scientific">Chthonomonas calidirosea (strain DSM 23976 / ICMP 18418 / T49)</name>
    <dbReference type="NCBI Taxonomy" id="1303518"/>
    <lineage>
        <taxon>Bacteria</taxon>
        <taxon>Bacillati</taxon>
        <taxon>Armatimonadota</taxon>
        <taxon>Chthonomonadia</taxon>
        <taxon>Chthonomonadales</taxon>
        <taxon>Chthonomonadaceae</taxon>
        <taxon>Chthonomonas</taxon>
    </lineage>
</organism>
<dbReference type="eggNOG" id="COG0730">
    <property type="taxonomic scope" value="Bacteria"/>
</dbReference>
<evidence type="ECO:0000256" key="4">
    <source>
        <dbReference type="ARBA" id="ARBA00022989"/>
    </source>
</evidence>
<dbReference type="OrthoDB" id="5189995at2"/>
<keyword evidence="3 6" id="KW-0812">Transmembrane</keyword>
<dbReference type="PANTHER" id="PTHR43701:SF2">
    <property type="entry name" value="MEMBRANE TRANSPORTER PROTEIN YJNA-RELATED"/>
    <property type="match status" value="1"/>
</dbReference>
<keyword evidence="6" id="KW-1003">Cell membrane</keyword>
<dbReference type="EMBL" id="HF951689">
    <property type="protein sequence ID" value="CCW36472.1"/>
    <property type="molecule type" value="Genomic_DNA"/>
</dbReference>
<evidence type="ECO:0000256" key="1">
    <source>
        <dbReference type="ARBA" id="ARBA00004141"/>
    </source>
</evidence>
<dbReference type="InterPro" id="IPR051598">
    <property type="entry name" value="TSUP/Inactive_protease-like"/>
</dbReference>
<keyword evidence="4 6" id="KW-1133">Transmembrane helix</keyword>
<evidence type="ECO:0000256" key="5">
    <source>
        <dbReference type="ARBA" id="ARBA00023136"/>
    </source>
</evidence>
<dbReference type="PANTHER" id="PTHR43701">
    <property type="entry name" value="MEMBRANE TRANSPORTER PROTEIN MJ0441-RELATED"/>
    <property type="match status" value="1"/>
</dbReference>
<accession>S0F043</accession>
<dbReference type="Pfam" id="PF01925">
    <property type="entry name" value="TauE"/>
    <property type="match status" value="1"/>
</dbReference>
<dbReference type="HOGENOM" id="CLU_045498_1_0_0"/>
<feature type="transmembrane region" description="Helical" evidence="6">
    <location>
        <begin position="103"/>
        <end position="125"/>
    </location>
</feature>
<dbReference type="AlphaFoldDB" id="S0F043"/>
<dbReference type="PATRIC" id="fig|1303518.3.peg.2784"/>
<comment type="subcellular location">
    <subcellularLocation>
        <location evidence="6">Cell membrane</location>
        <topology evidence="6">Multi-pass membrane protein</topology>
    </subcellularLocation>
    <subcellularLocation>
        <location evidence="1">Membrane</location>
        <topology evidence="1">Multi-pass membrane protein</topology>
    </subcellularLocation>
</comment>
<dbReference type="InterPro" id="IPR002781">
    <property type="entry name" value="TM_pro_TauE-like"/>
</dbReference>
<dbReference type="InParanoid" id="S0F043"/>
<dbReference type="STRING" id="454171.CP488_01409"/>
<protein>
    <recommendedName>
        <fullName evidence="6">Probable membrane transporter protein</fullName>
    </recommendedName>
</protein>
<evidence type="ECO:0000313" key="8">
    <source>
        <dbReference type="Proteomes" id="UP000014227"/>
    </source>
</evidence>
<evidence type="ECO:0000313" key="7">
    <source>
        <dbReference type="EMBL" id="CCW36472.1"/>
    </source>
</evidence>
<proteinExistence type="inferred from homology"/>
<reference evidence="8" key="1">
    <citation type="submission" date="2013-03" db="EMBL/GenBank/DDBJ databases">
        <title>Genome sequence of Chthonomonas calidirosea, the first sequenced genome from the Armatimonadetes phylum (formally candidate division OP10).</title>
        <authorList>
            <person name="Lee K.C.Y."/>
            <person name="Morgan X.C."/>
            <person name="Dunfield P.F."/>
            <person name="Tamas I."/>
            <person name="Houghton K.M."/>
            <person name="Vyssotski M."/>
            <person name="Ryan J.L.J."/>
            <person name="Lagutin K."/>
            <person name="McDonald I.R."/>
            <person name="Stott M.B."/>
        </authorList>
    </citation>
    <scope>NUCLEOTIDE SEQUENCE [LARGE SCALE GENOMIC DNA]</scope>
    <source>
        <strain evidence="8">DSM 23976 / ICMP 18418 / T49</strain>
    </source>
</reference>
<keyword evidence="8" id="KW-1185">Reference proteome</keyword>
<dbReference type="KEGG" id="ccz:CCALI_02682"/>
<evidence type="ECO:0000256" key="3">
    <source>
        <dbReference type="ARBA" id="ARBA00022692"/>
    </source>
</evidence>
<feature type="transmembrane region" description="Helical" evidence="6">
    <location>
        <begin position="74"/>
        <end position="91"/>
    </location>
</feature>
<feature type="transmembrane region" description="Helical" evidence="6">
    <location>
        <begin position="214"/>
        <end position="236"/>
    </location>
</feature>
<gene>
    <name evidence="7" type="ORF">CCALI_02682</name>
</gene>